<dbReference type="SUPFAM" id="SSF51905">
    <property type="entry name" value="FAD/NAD(P)-binding domain"/>
    <property type="match status" value="1"/>
</dbReference>
<dbReference type="RefSeq" id="WP_379082290.1">
    <property type="nucleotide sequence ID" value="NZ_JBHULL010000042.1"/>
</dbReference>
<accession>A0ABW5MNL8</accession>
<dbReference type="EMBL" id="JBHULL010000042">
    <property type="protein sequence ID" value="MFD2584830.1"/>
    <property type="molecule type" value="Genomic_DNA"/>
</dbReference>
<keyword evidence="2" id="KW-0560">Oxidoreductase</keyword>
<evidence type="ECO:0000313" key="3">
    <source>
        <dbReference type="Proteomes" id="UP001597461"/>
    </source>
</evidence>
<feature type="domain" description="FAD dependent oxidoreductase" evidence="1">
    <location>
        <begin position="18"/>
        <end position="374"/>
    </location>
</feature>
<dbReference type="Pfam" id="PF01266">
    <property type="entry name" value="DAO"/>
    <property type="match status" value="1"/>
</dbReference>
<dbReference type="Gene3D" id="3.30.9.10">
    <property type="entry name" value="D-Amino Acid Oxidase, subunit A, domain 2"/>
    <property type="match status" value="1"/>
</dbReference>
<reference evidence="3" key="1">
    <citation type="journal article" date="2019" name="Int. J. Syst. Evol. Microbiol.">
        <title>The Global Catalogue of Microorganisms (GCM) 10K type strain sequencing project: providing services to taxonomists for standard genome sequencing and annotation.</title>
        <authorList>
            <consortium name="The Broad Institute Genomics Platform"/>
            <consortium name="The Broad Institute Genome Sequencing Center for Infectious Disease"/>
            <person name="Wu L."/>
            <person name="Ma J."/>
        </authorList>
    </citation>
    <scope>NUCLEOTIDE SEQUENCE [LARGE SCALE GENOMIC DNA]</scope>
    <source>
        <strain evidence="3">KCTC 42866</strain>
    </source>
</reference>
<comment type="caution">
    <text evidence="2">The sequence shown here is derived from an EMBL/GenBank/DDBJ whole genome shotgun (WGS) entry which is preliminary data.</text>
</comment>
<dbReference type="GO" id="GO:0016491">
    <property type="term" value="F:oxidoreductase activity"/>
    <property type="evidence" value="ECO:0007669"/>
    <property type="project" value="UniProtKB-KW"/>
</dbReference>
<name>A0ABW5MNL8_9SPHI</name>
<dbReference type="EC" id="1.-.-.-" evidence="2"/>
<sequence>MPTELSYWEKESFFCNYDAIIIGSGIVGLNAAIHLKKSSSSLKIAILERGFLPTGASTKNAGFACFGSISELIEQEEMIGTDQLAALIEKRWKGLLKLRNLLGDNTIDYQCLGGYELFKNEDHFLAETGVSKIEHFNRLTNGIVGSDAFSLKNKKIKSFGFDGVSTLIENQYEAQIDSGKMMSALLQYAQQLGISIFNKCTVDRIEENSKGLRLITSDGIFFGKQLIITTNAFIKDLYPDVDIKPGRGQVLITKPIKDLKIKGTFHYDKGYYYFRNINNRVLLGGGRNINFKAEETADFGQTEPVQLALENLLKTIILPKTAFEIDYRWSGIMAFGKILEPFIEEIRPNVFCATRCNGMGVAIGSQTGEDVAELLLKRL</sequence>
<protein>
    <submittedName>
        <fullName evidence="2">NAD(P)/FAD-dependent oxidoreductase</fullName>
        <ecNumber evidence="2">1.-.-.-</ecNumber>
    </submittedName>
</protein>
<dbReference type="PANTHER" id="PTHR13847:SF281">
    <property type="entry name" value="FAD DEPENDENT OXIDOREDUCTASE DOMAIN-CONTAINING PROTEIN"/>
    <property type="match status" value="1"/>
</dbReference>
<gene>
    <name evidence="2" type="ORF">ACFSR6_20205</name>
</gene>
<evidence type="ECO:0000259" key="1">
    <source>
        <dbReference type="Pfam" id="PF01266"/>
    </source>
</evidence>
<keyword evidence="3" id="KW-1185">Reference proteome</keyword>
<dbReference type="Gene3D" id="3.50.50.60">
    <property type="entry name" value="FAD/NAD(P)-binding domain"/>
    <property type="match status" value="1"/>
</dbReference>
<dbReference type="PANTHER" id="PTHR13847">
    <property type="entry name" value="SARCOSINE DEHYDROGENASE-RELATED"/>
    <property type="match status" value="1"/>
</dbReference>
<dbReference type="InterPro" id="IPR036188">
    <property type="entry name" value="FAD/NAD-bd_sf"/>
</dbReference>
<dbReference type="Proteomes" id="UP001597461">
    <property type="component" value="Unassembled WGS sequence"/>
</dbReference>
<dbReference type="InterPro" id="IPR006076">
    <property type="entry name" value="FAD-dep_OxRdtase"/>
</dbReference>
<evidence type="ECO:0000313" key="2">
    <source>
        <dbReference type="EMBL" id="MFD2584830.1"/>
    </source>
</evidence>
<organism evidence="2 3">
    <name type="scientific">Pedobacter vanadiisoli</name>
    <dbReference type="NCBI Taxonomy" id="1761975"/>
    <lineage>
        <taxon>Bacteria</taxon>
        <taxon>Pseudomonadati</taxon>
        <taxon>Bacteroidota</taxon>
        <taxon>Sphingobacteriia</taxon>
        <taxon>Sphingobacteriales</taxon>
        <taxon>Sphingobacteriaceae</taxon>
        <taxon>Pedobacter</taxon>
    </lineage>
</organism>
<proteinExistence type="predicted"/>